<evidence type="ECO:0000256" key="1">
    <source>
        <dbReference type="ARBA" id="ARBA00004141"/>
    </source>
</evidence>
<dbReference type="InterPro" id="IPR004117">
    <property type="entry name" value="7tm6_olfct_rcpt"/>
</dbReference>
<dbReference type="GO" id="GO:0004984">
    <property type="term" value="F:olfactory receptor activity"/>
    <property type="evidence" value="ECO:0007669"/>
    <property type="project" value="InterPro"/>
</dbReference>
<feature type="transmembrane region" description="Helical" evidence="9">
    <location>
        <begin position="108"/>
        <end position="126"/>
    </location>
</feature>
<feature type="transmembrane region" description="Helical" evidence="9">
    <location>
        <begin position="230"/>
        <end position="251"/>
    </location>
</feature>
<dbReference type="AlphaFoldDB" id="A0A346D3W2"/>
<evidence type="ECO:0000313" key="10">
    <source>
        <dbReference type="EMBL" id="AXM05132.1"/>
    </source>
</evidence>
<keyword evidence="7 9" id="KW-0675">Receptor</keyword>
<dbReference type="PANTHER" id="PTHR21137">
    <property type="entry name" value="ODORANT RECEPTOR"/>
    <property type="match status" value="1"/>
</dbReference>
<dbReference type="EMBL" id="MG859304">
    <property type="protein sequence ID" value="AXM05132.1"/>
    <property type="molecule type" value="mRNA"/>
</dbReference>
<keyword evidence="4 9" id="KW-0552">Olfaction</keyword>
<feature type="transmembrane region" description="Helical" evidence="9">
    <location>
        <begin position="303"/>
        <end position="322"/>
    </location>
</feature>
<reference evidence="10" key="1">
    <citation type="journal article" date="2018" name="Insect Mol. Biol.">
        <title>An odorant receptor mediates the attractiveness of cis-jasmone to Campoletis chlorideae, the endoparasitoid of Helicoverpa armigera.</title>
        <authorList>
            <person name="Sun Y.L."/>
            <person name="Dong J.F."/>
            <person name="Ning C."/>
            <person name="Ding P.P."/>
            <person name="Huang L.Q."/>
            <person name="Sun J.G."/>
            <person name="Wang C.Z."/>
        </authorList>
    </citation>
    <scope>NUCLEOTIDE SEQUENCE</scope>
    <source>
        <strain evidence="10">CchlOR11</strain>
    </source>
</reference>
<comment type="similarity">
    <text evidence="9">Belongs to the insect chemoreceptor superfamily. Heteromeric odorant receptor channel (TC 1.A.69) family.</text>
</comment>
<organism evidence="10">
    <name type="scientific">Campoletis chlorideae</name>
    <dbReference type="NCBI Taxonomy" id="219166"/>
    <lineage>
        <taxon>Eukaryota</taxon>
        <taxon>Metazoa</taxon>
        <taxon>Ecdysozoa</taxon>
        <taxon>Arthropoda</taxon>
        <taxon>Hexapoda</taxon>
        <taxon>Insecta</taxon>
        <taxon>Pterygota</taxon>
        <taxon>Neoptera</taxon>
        <taxon>Endopterygota</taxon>
        <taxon>Hymenoptera</taxon>
        <taxon>Apocrita</taxon>
        <taxon>Ichneumonoidea</taxon>
        <taxon>Ichneumonidae</taxon>
        <taxon>Campopleginae</taxon>
        <taxon>Dusona group</taxon>
        <taxon>Campoletis</taxon>
    </lineage>
</organism>
<evidence type="ECO:0000256" key="9">
    <source>
        <dbReference type="RuleBase" id="RU351113"/>
    </source>
</evidence>
<evidence type="ECO:0000256" key="3">
    <source>
        <dbReference type="ARBA" id="ARBA00022692"/>
    </source>
</evidence>
<keyword evidence="6 9" id="KW-0472">Membrane</keyword>
<comment type="subcellular location">
    <subcellularLocation>
        <location evidence="9">Cell membrane</location>
        <topology evidence="9">Multi-pass membrane protein</topology>
    </subcellularLocation>
    <subcellularLocation>
        <location evidence="1">Membrane</location>
        <topology evidence="1">Multi-pass membrane protein</topology>
    </subcellularLocation>
</comment>
<proteinExistence type="evidence at transcript level"/>
<name>A0A346D3W2_9HYME</name>
<accession>A0A346D3W2</accession>
<dbReference type="GO" id="GO:0005886">
    <property type="term" value="C:plasma membrane"/>
    <property type="evidence" value="ECO:0007669"/>
    <property type="project" value="UniProtKB-SubCell"/>
</dbReference>
<evidence type="ECO:0000256" key="6">
    <source>
        <dbReference type="ARBA" id="ARBA00023136"/>
    </source>
</evidence>
<keyword evidence="2 9" id="KW-0716">Sensory transduction</keyword>
<dbReference type="PANTHER" id="PTHR21137:SF43">
    <property type="entry name" value="ODORANT RECEPTOR 47A-RELATED"/>
    <property type="match status" value="1"/>
</dbReference>
<evidence type="ECO:0000256" key="2">
    <source>
        <dbReference type="ARBA" id="ARBA00022606"/>
    </source>
</evidence>
<feature type="transmembrane region" description="Helical" evidence="9">
    <location>
        <begin position="334"/>
        <end position="354"/>
    </location>
</feature>
<comment type="caution">
    <text evidence="9">Lacks conserved residue(s) required for the propagation of feature annotation.</text>
</comment>
<evidence type="ECO:0000256" key="8">
    <source>
        <dbReference type="ARBA" id="ARBA00023224"/>
    </source>
</evidence>
<keyword evidence="3 9" id="KW-0812">Transmembrane</keyword>
<evidence type="ECO:0000256" key="4">
    <source>
        <dbReference type="ARBA" id="ARBA00022725"/>
    </source>
</evidence>
<sequence>MPEETANSNGDGSDRGMVIESDKEYLKSMRTNGNPLSKKDYQYTTQMNRYFLKPIGMWPTRPEAGICEKILIQIQRCCCYFLMFFLLVACVLHKFLVEKDPAIQLKMIGPISFCLMAIMKFSFLVFHRHDIYDCFKHIALDWASVESSSEREIMLNDAKFGRFLASLCAGFMYGGGFFYHTIMPLSSGVIVTPDNKTLRLLTHPVYDPFFDAQTSPTYEIVVVTHWCSAFVLYTVTIGACSIAAVFAIHACGQFKVVVSRLNHLVDGDDEKRDTVDERMANIVELHLRTLNFVNNLEGVLNEVCLVEFIGCTMNICFLGYYFMSEWENSETISTVTYCVLFVSFTFNIFIFCYIGEKLTEESKHVGTMTYMIEWYRLHHTKAQGLILILIISKYPARITAGKMAELSMTCFSNVLKTAFTYLNLLRTVAS</sequence>
<keyword evidence="8 9" id="KW-0807">Transducer</keyword>
<protein>
    <recommendedName>
        <fullName evidence="9">Odorant receptor</fullName>
    </recommendedName>
</protein>
<keyword evidence="5 9" id="KW-1133">Transmembrane helix</keyword>
<feature type="transmembrane region" description="Helical" evidence="9">
    <location>
        <begin position="78"/>
        <end position="96"/>
    </location>
</feature>
<dbReference type="Pfam" id="PF02949">
    <property type="entry name" value="7tm_6"/>
    <property type="match status" value="1"/>
</dbReference>
<evidence type="ECO:0000256" key="5">
    <source>
        <dbReference type="ARBA" id="ARBA00022989"/>
    </source>
</evidence>
<dbReference type="GO" id="GO:0007165">
    <property type="term" value="P:signal transduction"/>
    <property type="evidence" value="ECO:0007669"/>
    <property type="project" value="UniProtKB-KW"/>
</dbReference>
<reference evidence="10" key="2">
    <citation type="submission" date="2018-01" db="EMBL/GenBank/DDBJ databases">
        <authorList>
            <person name="Gaut B.S."/>
            <person name="Morton B.R."/>
            <person name="Clegg M.T."/>
            <person name="Duvall M.R."/>
        </authorList>
    </citation>
    <scope>NUCLEOTIDE SEQUENCE</scope>
    <source>
        <strain evidence="10">CchlOR11</strain>
    </source>
</reference>
<dbReference type="GO" id="GO:0005549">
    <property type="term" value="F:odorant binding"/>
    <property type="evidence" value="ECO:0007669"/>
    <property type="project" value="InterPro"/>
</dbReference>
<feature type="transmembrane region" description="Helical" evidence="9">
    <location>
        <begin position="160"/>
        <end position="179"/>
    </location>
</feature>
<evidence type="ECO:0000256" key="7">
    <source>
        <dbReference type="ARBA" id="ARBA00023170"/>
    </source>
</evidence>